<dbReference type="AlphaFoldDB" id="A0A9X4QQV2"/>
<dbReference type="PROSITE" id="PS52050">
    <property type="entry name" value="WYL"/>
    <property type="match status" value="1"/>
</dbReference>
<dbReference type="InterPro" id="IPR013196">
    <property type="entry name" value="HTH_11"/>
</dbReference>
<evidence type="ECO:0000313" key="5">
    <source>
        <dbReference type="Proteomes" id="UP001153387"/>
    </source>
</evidence>
<organism evidence="4 5">
    <name type="scientific">Cohnella ginsengisoli</name>
    <dbReference type="NCBI Taxonomy" id="425004"/>
    <lineage>
        <taxon>Bacteria</taxon>
        <taxon>Bacillati</taxon>
        <taxon>Bacillota</taxon>
        <taxon>Bacilli</taxon>
        <taxon>Bacillales</taxon>
        <taxon>Paenibacillaceae</taxon>
        <taxon>Cohnella</taxon>
    </lineage>
</organism>
<dbReference type="Pfam" id="PF25583">
    <property type="entry name" value="WCX"/>
    <property type="match status" value="1"/>
</dbReference>
<dbReference type="EMBL" id="JAPDHZ010000008">
    <property type="protein sequence ID" value="MDG0795288.1"/>
    <property type="molecule type" value="Genomic_DNA"/>
</dbReference>
<dbReference type="PIRSF" id="PIRSF016838">
    <property type="entry name" value="PafC"/>
    <property type="match status" value="1"/>
</dbReference>
<dbReference type="InterPro" id="IPR057727">
    <property type="entry name" value="WCX_dom"/>
</dbReference>
<accession>A0A9X4QQV2</accession>
<evidence type="ECO:0000259" key="2">
    <source>
        <dbReference type="Pfam" id="PF13280"/>
    </source>
</evidence>
<dbReference type="Gene3D" id="1.10.10.10">
    <property type="entry name" value="Winged helix-like DNA-binding domain superfamily/Winged helix DNA-binding domain"/>
    <property type="match status" value="1"/>
</dbReference>
<dbReference type="PANTHER" id="PTHR34580">
    <property type="match status" value="1"/>
</dbReference>
<dbReference type="Pfam" id="PF13280">
    <property type="entry name" value="WYL"/>
    <property type="match status" value="1"/>
</dbReference>
<evidence type="ECO:0000313" key="4">
    <source>
        <dbReference type="EMBL" id="MDG0795288.1"/>
    </source>
</evidence>
<dbReference type="PANTHER" id="PTHR34580:SF1">
    <property type="entry name" value="PROTEIN PAFC"/>
    <property type="match status" value="1"/>
</dbReference>
<dbReference type="SUPFAM" id="SSF46785">
    <property type="entry name" value="Winged helix' DNA-binding domain"/>
    <property type="match status" value="1"/>
</dbReference>
<dbReference type="InterPro" id="IPR036390">
    <property type="entry name" value="WH_DNA-bd_sf"/>
</dbReference>
<dbReference type="Proteomes" id="UP001153387">
    <property type="component" value="Unassembled WGS sequence"/>
</dbReference>
<evidence type="ECO:0000259" key="3">
    <source>
        <dbReference type="Pfam" id="PF25583"/>
    </source>
</evidence>
<feature type="domain" description="WYL" evidence="2">
    <location>
        <begin position="127"/>
        <end position="192"/>
    </location>
</feature>
<protein>
    <submittedName>
        <fullName evidence="4">WYL domain-containing protein</fullName>
    </submittedName>
</protein>
<name>A0A9X4QQV2_9BACL</name>
<dbReference type="InterPro" id="IPR051534">
    <property type="entry name" value="CBASS_pafABC_assoc_protein"/>
</dbReference>
<proteinExistence type="predicted"/>
<sequence>MKLERLISITYALLNQEVMSAAALAAQHQVSPRTIYRDIEAICAAGIPVVSYQGSNGGFGIIEAYKLDRSLLAPDDVNSLITLLSSTTTVFRDPRAERTLDRLRTVQSSERVPSLTLDLGSWRMNNELLHELRQAITSNCVVRFRYVNAKNDRIDRLVEPVTLQFKYYAWYLHGYCRTRADYRVFKLSRITDFSRTEEPVLREHAPAELNVGEGLSRKRDMTGAVIRFSSDAVASALDCFYAEEKSFEPDGELTVRIVNPTDSDWLLSQVLGYGGSAFIEEPEWLRDELRVKLANLCARYEEV</sequence>
<dbReference type="InterPro" id="IPR028349">
    <property type="entry name" value="PafC-like"/>
</dbReference>
<gene>
    <name evidence="4" type="ORF">OMP38_34035</name>
</gene>
<feature type="domain" description="Helix-turn-helix type 11" evidence="1">
    <location>
        <begin position="5"/>
        <end position="57"/>
    </location>
</feature>
<dbReference type="InterPro" id="IPR036388">
    <property type="entry name" value="WH-like_DNA-bd_sf"/>
</dbReference>
<comment type="caution">
    <text evidence="4">The sequence shown here is derived from an EMBL/GenBank/DDBJ whole genome shotgun (WGS) entry which is preliminary data.</text>
</comment>
<reference evidence="4 5" key="1">
    <citation type="submission" date="2022-10" db="EMBL/GenBank/DDBJ databases">
        <title>Comparative genomic analysis of Cohnella hashimotonis sp. nov., isolated from the International Space Station.</title>
        <authorList>
            <person name="Simpson A."/>
            <person name="Venkateswaran K."/>
        </authorList>
    </citation>
    <scope>NUCLEOTIDE SEQUENCE [LARGE SCALE GENOMIC DNA]</scope>
    <source>
        <strain evidence="4 5">DSM 18997</strain>
    </source>
</reference>
<dbReference type="InterPro" id="IPR026881">
    <property type="entry name" value="WYL_dom"/>
</dbReference>
<keyword evidence="5" id="KW-1185">Reference proteome</keyword>
<feature type="domain" description="WCX" evidence="3">
    <location>
        <begin position="224"/>
        <end position="294"/>
    </location>
</feature>
<evidence type="ECO:0000259" key="1">
    <source>
        <dbReference type="Pfam" id="PF08279"/>
    </source>
</evidence>
<dbReference type="Pfam" id="PF08279">
    <property type="entry name" value="HTH_11"/>
    <property type="match status" value="1"/>
</dbReference>